<protein>
    <submittedName>
        <fullName evidence="2">Uncharacterized protein</fullName>
    </submittedName>
</protein>
<organism evidence="2 3">
    <name type="scientific">Lineolata rhizophorae</name>
    <dbReference type="NCBI Taxonomy" id="578093"/>
    <lineage>
        <taxon>Eukaryota</taxon>
        <taxon>Fungi</taxon>
        <taxon>Dikarya</taxon>
        <taxon>Ascomycota</taxon>
        <taxon>Pezizomycotina</taxon>
        <taxon>Dothideomycetes</taxon>
        <taxon>Dothideomycetes incertae sedis</taxon>
        <taxon>Lineolatales</taxon>
        <taxon>Lineolataceae</taxon>
        <taxon>Lineolata</taxon>
    </lineage>
</organism>
<feature type="compositionally biased region" description="Basic and acidic residues" evidence="1">
    <location>
        <begin position="77"/>
        <end position="96"/>
    </location>
</feature>
<evidence type="ECO:0000313" key="2">
    <source>
        <dbReference type="EMBL" id="KAF2460591.1"/>
    </source>
</evidence>
<reference evidence="2" key="1">
    <citation type="journal article" date="2020" name="Stud. Mycol.">
        <title>101 Dothideomycetes genomes: a test case for predicting lifestyles and emergence of pathogens.</title>
        <authorList>
            <person name="Haridas S."/>
            <person name="Albert R."/>
            <person name="Binder M."/>
            <person name="Bloem J."/>
            <person name="Labutti K."/>
            <person name="Salamov A."/>
            <person name="Andreopoulos B."/>
            <person name="Baker S."/>
            <person name="Barry K."/>
            <person name="Bills G."/>
            <person name="Bluhm B."/>
            <person name="Cannon C."/>
            <person name="Castanera R."/>
            <person name="Culley D."/>
            <person name="Daum C."/>
            <person name="Ezra D."/>
            <person name="Gonzalez J."/>
            <person name="Henrissat B."/>
            <person name="Kuo A."/>
            <person name="Liang C."/>
            <person name="Lipzen A."/>
            <person name="Lutzoni F."/>
            <person name="Magnuson J."/>
            <person name="Mondo S."/>
            <person name="Nolan M."/>
            <person name="Ohm R."/>
            <person name="Pangilinan J."/>
            <person name="Park H.-J."/>
            <person name="Ramirez L."/>
            <person name="Alfaro M."/>
            <person name="Sun H."/>
            <person name="Tritt A."/>
            <person name="Yoshinaga Y."/>
            <person name="Zwiers L.-H."/>
            <person name="Turgeon B."/>
            <person name="Goodwin S."/>
            <person name="Spatafora J."/>
            <person name="Crous P."/>
            <person name="Grigoriev I."/>
        </authorList>
    </citation>
    <scope>NUCLEOTIDE SEQUENCE</scope>
    <source>
        <strain evidence="2">ATCC 16933</strain>
    </source>
</reference>
<dbReference type="EMBL" id="MU001673">
    <property type="protein sequence ID" value="KAF2460591.1"/>
    <property type="molecule type" value="Genomic_DNA"/>
</dbReference>
<sequence length="327" mass="34908">MRPHSVDYASLASSTVDDASRSPPPQRNSTTHLRLADLRFRLPSLVFSPLTLAPHSYTSNSAASLGPSAYAGAPDQPPHEEGTFCTSDEHHRDRTLDEPQCNRAQDGAASPKAVSSFLVLTPPGSQSDPAISIIESYHRSSPSSSQGANGGHIQTSFNVVGHQGGDIASNQQSDSGRARGDGARATSQEKGRSLPTSSATSAGHPKPTAFLWESSDSSATPVYTPDESDSTCSSKRSLEEEDERPDEKPNMAATLGRALKKTDDIGAIISAVIRERSALLPECVAAVLDSEFEELVDKVRTHLRTVTADRRGIIMSQLEAMTSSDRR</sequence>
<feature type="compositionally biased region" description="Polar residues" evidence="1">
    <location>
        <begin position="139"/>
        <end position="158"/>
    </location>
</feature>
<gene>
    <name evidence="2" type="ORF">BDY21DRAFT_369572</name>
</gene>
<dbReference type="Proteomes" id="UP000799766">
    <property type="component" value="Unassembled WGS sequence"/>
</dbReference>
<evidence type="ECO:0000313" key="3">
    <source>
        <dbReference type="Proteomes" id="UP000799766"/>
    </source>
</evidence>
<feature type="region of interest" description="Disordered" evidence="1">
    <location>
        <begin position="67"/>
        <end position="96"/>
    </location>
</feature>
<dbReference type="AlphaFoldDB" id="A0A6A6P9C5"/>
<feature type="region of interest" description="Disordered" evidence="1">
    <location>
        <begin position="1"/>
        <end position="33"/>
    </location>
</feature>
<feature type="compositionally biased region" description="Basic and acidic residues" evidence="1">
    <location>
        <begin position="176"/>
        <end position="192"/>
    </location>
</feature>
<accession>A0A6A6P9C5</accession>
<proteinExistence type="predicted"/>
<evidence type="ECO:0000256" key="1">
    <source>
        <dbReference type="SAM" id="MobiDB-lite"/>
    </source>
</evidence>
<feature type="region of interest" description="Disordered" evidence="1">
    <location>
        <begin position="137"/>
        <end position="251"/>
    </location>
</feature>
<name>A0A6A6P9C5_9PEZI</name>
<keyword evidence="3" id="KW-1185">Reference proteome</keyword>